<evidence type="ECO:0000256" key="1">
    <source>
        <dbReference type="SAM" id="Phobius"/>
    </source>
</evidence>
<protein>
    <submittedName>
        <fullName evidence="2">Uncharacterized protein</fullName>
    </submittedName>
</protein>
<keyword evidence="1" id="KW-1133">Transmembrane helix</keyword>
<feature type="non-terminal residue" evidence="2">
    <location>
        <position position="99"/>
    </location>
</feature>
<dbReference type="EMBL" id="BARU01003286">
    <property type="protein sequence ID" value="GAH22289.1"/>
    <property type="molecule type" value="Genomic_DNA"/>
</dbReference>
<accession>X1EYN6</accession>
<evidence type="ECO:0000313" key="2">
    <source>
        <dbReference type="EMBL" id="GAH22289.1"/>
    </source>
</evidence>
<organism evidence="2">
    <name type="scientific">marine sediment metagenome</name>
    <dbReference type="NCBI Taxonomy" id="412755"/>
    <lineage>
        <taxon>unclassified sequences</taxon>
        <taxon>metagenomes</taxon>
        <taxon>ecological metagenomes</taxon>
    </lineage>
</organism>
<reference evidence="2" key="1">
    <citation type="journal article" date="2014" name="Front. Microbiol.">
        <title>High frequency of phylogenetically diverse reductive dehalogenase-homologous genes in deep subseafloor sedimentary metagenomes.</title>
        <authorList>
            <person name="Kawai M."/>
            <person name="Futagami T."/>
            <person name="Toyoda A."/>
            <person name="Takaki Y."/>
            <person name="Nishi S."/>
            <person name="Hori S."/>
            <person name="Arai W."/>
            <person name="Tsubouchi T."/>
            <person name="Morono Y."/>
            <person name="Uchiyama I."/>
            <person name="Ito T."/>
            <person name="Fujiyama A."/>
            <person name="Inagaki F."/>
            <person name="Takami H."/>
        </authorList>
    </citation>
    <scope>NUCLEOTIDE SEQUENCE</scope>
    <source>
        <strain evidence="2">Expedition CK06-06</strain>
    </source>
</reference>
<proteinExistence type="predicted"/>
<keyword evidence="1" id="KW-0472">Membrane</keyword>
<dbReference type="AlphaFoldDB" id="X1EYN6"/>
<keyword evidence="1" id="KW-0812">Transmembrane</keyword>
<name>X1EYN6_9ZZZZ</name>
<feature type="transmembrane region" description="Helical" evidence="1">
    <location>
        <begin position="6"/>
        <end position="25"/>
    </location>
</feature>
<gene>
    <name evidence="2" type="ORF">S03H2_07202</name>
</gene>
<sequence length="99" mass="11525">MKDIWGLLGKIAIIVTILAGVLALTKWGRYVYQKIWYSIIRYWPKIPRETMRIVVQYHSCWWHLGTKNGKPAMQVHGILNIVNISDFNISICEVSIKKP</sequence>
<comment type="caution">
    <text evidence="2">The sequence shown here is derived from an EMBL/GenBank/DDBJ whole genome shotgun (WGS) entry which is preliminary data.</text>
</comment>